<keyword evidence="14" id="KW-0464">Manganese</keyword>
<dbReference type="SMART" id="SM01096">
    <property type="entry name" value="CPSase_L_D3"/>
    <property type="match status" value="1"/>
</dbReference>
<feature type="binding site" evidence="19">
    <location>
        <position position="299"/>
    </location>
    <ligand>
        <name>Mg(2+)</name>
        <dbReference type="ChEBI" id="CHEBI:18420"/>
        <label>1</label>
    </ligand>
</feature>
<dbReference type="Gene3D" id="3.40.50.1380">
    <property type="entry name" value="Methylglyoxal synthase-like domain"/>
    <property type="match status" value="1"/>
</dbReference>
<keyword evidence="13 19" id="KW-0665">Pyrimidine biosynthesis</keyword>
<feature type="binding site" evidence="19">
    <location>
        <position position="754"/>
    </location>
    <ligand>
        <name>ATP</name>
        <dbReference type="ChEBI" id="CHEBI:30616"/>
        <label>2</label>
    </ligand>
</feature>
<dbReference type="CDD" id="cd01424">
    <property type="entry name" value="MGS_CPS_II"/>
    <property type="match status" value="1"/>
</dbReference>
<dbReference type="PANTHER" id="PTHR11405:SF53">
    <property type="entry name" value="CARBAMOYL-PHOSPHATE SYNTHASE [AMMONIA], MITOCHONDRIAL"/>
    <property type="match status" value="1"/>
</dbReference>
<dbReference type="GO" id="GO:0004087">
    <property type="term" value="F:carbamoyl-phosphate synthase (ammonia) activity"/>
    <property type="evidence" value="ECO:0007669"/>
    <property type="project" value="UniProtKB-EC"/>
</dbReference>
<dbReference type="UniPathway" id="UPA00068">
    <property type="reaction ID" value="UER00171"/>
</dbReference>
<comment type="catalytic activity">
    <reaction evidence="16 19">
        <text>hydrogencarbonate + L-glutamine + 2 ATP + H2O = carbamoyl phosphate + L-glutamate + 2 ADP + phosphate + 2 H(+)</text>
        <dbReference type="Rhea" id="RHEA:18633"/>
        <dbReference type="ChEBI" id="CHEBI:15377"/>
        <dbReference type="ChEBI" id="CHEBI:15378"/>
        <dbReference type="ChEBI" id="CHEBI:17544"/>
        <dbReference type="ChEBI" id="CHEBI:29985"/>
        <dbReference type="ChEBI" id="CHEBI:30616"/>
        <dbReference type="ChEBI" id="CHEBI:43474"/>
        <dbReference type="ChEBI" id="CHEBI:58228"/>
        <dbReference type="ChEBI" id="CHEBI:58359"/>
        <dbReference type="ChEBI" id="CHEBI:456216"/>
        <dbReference type="EC" id="6.3.5.5"/>
    </reaction>
</comment>
<keyword evidence="7 19" id="KW-0028">Amino-acid biosynthesis</keyword>
<evidence type="ECO:0000256" key="10">
    <source>
        <dbReference type="ARBA" id="ARBA00022741"/>
    </source>
</evidence>
<evidence type="ECO:0000313" key="23">
    <source>
        <dbReference type="Proteomes" id="UP000316238"/>
    </source>
</evidence>
<dbReference type="HAMAP" id="MF_01210_B">
    <property type="entry name" value="CPSase_L_chain_B"/>
    <property type="match status" value="1"/>
</dbReference>
<feature type="binding site" evidence="19">
    <location>
        <position position="829"/>
    </location>
    <ligand>
        <name>Mg(2+)</name>
        <dbReference type="ChEBI" id="CHEBI:18420"/>
        <label>3</label>
    </ligand>
</feature>
<feature type="region of interest" description="Carboxyphosphate synthetic domain" evidence="19">
    <location>
        <begin position="1"/>
        <end position="402"/>
    </location>
</feature>
<dbReference type="EC" id="6.3.5.5" evidence="19"/>
<evidence type="ECO:0000256" key="18">
    <source>
        <dbReference type="ARBA" id="ARBA00062056"/>
    </source>
</evidence>
<feature type="binding site" evidence="19">
    <location>
        <position position="241"/>
    </location>
    <ligand>
        <name>ATP</name>
        <dbReference type="ChEBI" id="CHEBI:30616"/>
        <label>1</label>
    </ligand>
</feature>
<feature type="binding site" evidence="19">
    <location>
        <position position="843"/>
    </location>
    <ligand>
        <name>Mg(2+)</name>
        <dbReference type="ChEBI" id="CHEBI:18420"/>
        <label>4</label>
    </ligand>
</feature>
<dbReference type="HAMAP" id="MF_01210_A">
    <property type="entry name" value="CPSase_L_chain_A"/>
    <property type="match status" value="1"/>
</dbReference>
<feature type="binding site" evidence="19">
    <location>
        <position position="169"/>
    </location>
    <ligand>
        <name>ATP</name>
        <dbReference type="ChEBI" id="CHEBI:30616"/>
        <label>1</label>
    </ligand>
</feature>
<keyword evidence="10 19" id="KW-0547">Nucleotide-binding</keyword>
<evidence type="ECO:0000256" key="16">
    <source>
        <dbReference type="ARBA" id="ARBA00048816"/>
    </source>
</evidence>
<comment type="caution">
    <text evidence="22">The sequence shown here is derived from an EMBL/GenBank/DDBJ whole genome shotgun (WGS) entry which is preliminary data.</text>
</comment>
<feature type="binding site" evidence="19">
    <location>
        <position position="841"/>
    </location>
    <ligand>
        <name>Mg(2+)</name>
        <dbReference type="ChEBI" id="CHEBI:18420"/>
        <label>4</label>
    </ligand>
</feature>
<dbReference type="SUPFAM" id="SSF48108">
    <property type="entry name" value="Carbamoyl phosphate synthetase, large subunit connection domain"/>
    <property type="match status" value="1"/>
</dbReference>
<dbReference type="Proteomes" id="UP000316238">
    <property type="component" value="Unassembled WGS sequence"/>
</dbReference>
<evidence type="ECO:0000256" key="8">
    <source>
        <dbReference type="ARBA" id="ARBA00022723"/>
    </source>
</evidence>
<dbReference type="SUPFAM" id="SSF52335">
    <property type="entry name" value="Methylglyoxal synthase-like"/>
    <property type="match status" value="1"/>
</dbReference>
<feature type="binding site" evidence="19">
    <location>
        <position position="299"/>
    </location>
    <ligand>
        <name>Mn(2+)</name>
        <dbReference type="ChEBI" id="CHEBI:29035"/>
        <label>2</label>
    </ligand>
</feature>
<feature type="binding site" evidence="19">
    <location>
        <position position="285"/>
    </location>
    <ligand>
        <name>ATP</name>
        <dbReference type="ChEBI" id="CHEBI:30616"/>
        <label>1</label>
    </ligand>
</feature>
<keyword evidence="23" id="KW-1185">Reference proteome</keyword>
<feature type="binding site" evidence="19">
    <location>
        <position position="242"/>
    </location>
    <ligand>
        <name>ATP</name>
        <dbReference type="ChEBI" id="CHEBI:30616"/>
        <label>1</label>
    </ligand>
</feature>
<dbReference type="Gene3D" id="3.30.470.20">
    <property type="entry name" value="ATP-grasp fold, B domain"/>
    <property type="match status" value="2"/>
</dbReference>
<keyword evidence="6 19" id="KW-0436">Ligase</keyword>
<evidence type="ECO:0000256" key="13">
    <source>
        <dbReference type="ARBA" id="ARBA00022975"/>
    </source>
</evidence>
<dbReference type="PANTHER" id="PTHR11405">
    <property type="entry name" value="CARBAMOYLTRANSFERASE FAMILY MEMBER"/>
    <property type="match status" value="1"/>
</dbReference>
<dbReference type="GO" id="GO:0044205">
    <property type="term" value="P:'de novo' UMP biosynthetic process"/>
    <property type="evidence" value="ECO:0007669"/>
    <property type="project" value="UniProtKB-UniRule"/>
</dbReference>
<feature type="binding site" evidence="19">
    <location>
        <position position="299"/>
    </location>
    <ligand>
        <name>ATP</name>
        <dbReference type="ChEBI" id="CHEBI:30616"/>
        <label>1</label>
    </ligand>
</feature>
<feature type="binding site" evidence="19">
    <location>
        <position position="841"/>
    </location>
    <ligand>
        <name>Mg(2+)</name>
        <dbReference type="ChEBI" id="CHEBI:18420"/>
        <label>3</label>
    </ligand>
</feature>
<feature type="binding site" evidence="19">
    <location>
        <position position="301"/>
    </location>
    <ligand>
        <name>Mg(2+)</name>
        <dbReference type="ChEBI" id="CHEBI:18420"/>
        <label>2</label>
    </ligand>
</feature>
<dbReference type="Pfam" id="PF02786">
    <property type="entry name" value="CPSase_L_D2"/>
    <property type="match status" value="2"/>
</dbReference>
<dbReference type="EMBL" id="NQJD01000030">
    <property type="protein sequence ID" value="TAA74328.1"/>
    <property type="molecule type" value="Genomic_DNA"/>
</dbReference>
<dbReference type="InterPro" id="IPR005480">
    <property type="entry name" value="CPSase_lsu_oligo"/>
</dbReference>
<dbReference type="InterPro" id="IPR016185">
    <property type="entry name" value="PreATP-grasp_dom_sf"/>
</dbReference>
<feature type="binding site" evidence="19">
    <location>
        <position position="301"/>
    </location>
    <ligand>
        <name>Mn(2+)</name>
        <dbReference type="ChEBI" id="CHEBI:29035"/>
        <label>2</label>
    </ligand>
</feature>
<evidence type="ECO:0000256" key="9">
    <source>
        <dbReference type="ARBA" id="ARBA00022737"/>
    </source>
</evidence>
<comment type="cofactor">
    <cofactor evidence="19">
        <name>Mg(2+)</name>
        <dbReference type="ChEBI" id="CHEBI:18420"/>
    </cofactor>
    <cofactor evidence="19">
        <name>Mn(2+)</name>
        <dbReference type="ChEBI" id="CHEBI:29035"/>
    </cofactor>
    <text evidence="19">Binds 4 Mg(2+) or Mn(2+) ions per subunit.</text>
</comment>
<feature type="binding site" evidence="19">
    <location>
        <position position="299"/>
    </location>
    <ligand>
        <name>Mn(2+)</name>
        <dbReference type="ChEBI" id="CHEBI:29035"/>
        <label>1</label>
    </ligand>
</feature>
<dbReference type="InterPro" id="IPR005483">
    <property type="entry name" value="CPSase_dom"/>
</dbReference>
<feature type="domain" description="ATP-grasp" evidence="20">
    <location>
        <begin position="679"/>
        <end position="870"/>
    </location>
</feature>
<dbReference type="NCBIfam" id="NF003671">
    <property type="entry name" value="PRK05294.1"/>
    <property type="match status" value="1"/>
</dbReference>
<feature type="binding site" evidence="19">
    <location>
        <position position="129"/>
    </location>
    <ligand>
        <name>ATP</name>
        <dbReference type="ChEBI" id="CHEBI:30616"/>
        <label>1</label>
    </ligand>
</feature>
<proteinExistence type="inferred from homology"/>
<dbReference type="InterPro" id="IPR033937">
    <property type="entry name" value="MGS_CPS_CarB"/>
</dbReference>
<dbReference type="InterPro" id="IPR036914">
    <property type="entry name" value="MGS-like_dom_sf"/>
</dbReference>
<evidence type="ECO:0000256" key="3">
    <source>
        <dbReference type="ARBA" id="ARBA00005077"/>
    </source>
</evidence>
<feature type="domain" description="MGS-like" evidence="21">
    <location>
        <begin position="937"/>
        <end position="1075"/>
    </location>
</feature>
<keyword evidence="5 19" id="KW-0055">Arginine biosynthesis</keyword>
<comment type="domain">
    <text evidence="19">The large subunit is composed of 2 ATP-grasp domains that are involved in binding the 2 ATP molecules needed for carbamoyl phosphate synthesis. The N-terminal ATP-grasp domain (referred to as the carboxyphosphate synthetic component) catalyzes the ATP-dependent phosphorylation of hydrogencarbonate to carboxyphosphate and the subsequent nucleophilic attack by ammonia to form a carbamate intermediate. The C-terminal ATP-grasp domain (referred to as the carbamoyl phosphate synthetic component) then catalyzes the phosphorylation of carbamate with the second ATP to form the end product carbamoyl phosphate. The reactive and unstable enzyme intermediates are sequentially channeled from one active site to the next through the interior of the protein over a distance of at least 96 A.</text>
</comment>
<evidence type="ECO:0000256" key="15">
    <source>
        <dbReference type="ARBA" id="ARBA00047359"/>
    </source>
</evidence>
<comment type="caution">
    <text evidence="19">Lacks conserved residue(s) required for the propagation of feature annotation.</text>
</comment>
<dbReference type="GO" id="GO:0005524">
    <property type="term" value="F:ATP binding"/>
    <property type="evidence" value="ECO:0007669"/>
    <property type="project" value="UniProtKB-UniRule"/>
</dbReference>
<feature type="binding site" evidence="19">
    <location>
        <position position="829"/>
    </location>
    <ligand>
        <name>ATP</name>
        <dbReference type="ChEBI" id="CHEBI:30616"/>
        <label>2</label>
    </ligand>
</feature>
<feature type="binding site" evidence="19">
    <location>
        <position position="761"/>
    </location>
    <ligand>
        <name>ATP</name>
        <dbReference type="ChEBI" id="CHEBI:30616"/>
        <label>2</label>
    </ligand>
</feature>
<dbReference type="Pfam" id="PF02142">
    <property type="entry name" value="MGS"/>
    <property type="match status" value="1"/>
</dbReference>
<dbReference type="Pfam" id="PF02787">
    <property type="entry name" value="CPSase_L_D3"/>
    <property type="match status" value="1"/>
</dbReference>
<evidence type="ECO:0000259" key="21">
    <source>
        <dbReference type="PROSITE" id="PS51855"/>
    </source>
</evidence>
<dbReference type="InterPro" id="IPR036897">
    <property type="entry name" value="CarbamoylP_synth_lsu_oligo_sf"/>
</dbReference>
<comment type="subunit">
    <text evidence="18 19">Composed of two chains; the small (or glutamine) chain promotes the hydrolysis of glutamine to ammonia, which is used by the large (or ammonia) chain to synthesize carbamoyl phosphate. Tetramer of heterodimers (alpha,beta)4.</text>
</comment>
<feature type="binding site" evidence="19">
    <location>
        <position position="243"/>
    </location>
    <ligand>
        <name>ATP</name>
        <dbReference type="ChEBI" id="CHEBI:30616"/>
        <label>1</label>
    </ligand>
</feature>
<keyword evidence="9 19" id="KW-0677">Repeat</keyword>
<evidence type="ECO:0000256" key="4">
    <source>
        <dbReference type="ARBA" id="ARBA00009799"/>
    </source>
</evidence>
<feature type="binding site" evidence="19">
    <location>
        <position position="715"/>
    </location>
    <ligand>
        <name>ATP</name>
        <dbReference type="ChEBI" id="CHEBI:30616"/>
        <label>2</label>
    </ligand>
</feature>
<feature type="binding site" evidence="19">
    <location>
        <position position="285"/>
    </location>
    <ligand>
        <name>Mn(2+)</name>
        <dbReference type="ChEBI" id="CHEBI:29035"/>
        <label>1</label>
    </ligand>
</feature>
<dbReference type="SUPFAM" id="SSF52440">
    <property type="entry name" value="PreATP-grasp domain"/>
    <property type="match status" value="2"/>
</dbReference>
<dbReference type="InterPro" id="IPR006275">
    <property type="entry name" value="CPSase_lsu"/>
</dbReference>
<feature type="binding site" evidence="19">
    <location>
        <position position="285"/>
    </location>
    <ligand>
        <name>Mg(2+)</name>
        <dbReference type="ChEBI" id="CHEBI:18420"/>
        <label>1</label>
    </ligand>
</feature>
<dbReference type="FunFam" id="3.40.50.20:FF:000003">
    <property type="entry name" value="Carbamoyl-phosphate synthase large chain"/>
    <property type="match status" value="1"/>
</dbReference>
<feature type="binding site" evidence="19">
    <location>
        <position position="841"/>
    </location>
    <ligand>
        <name>ATP</name>
        <dbReference type="ChEBI" id="CHEBI:30616"/>
        <label>2</label>
    </ligand>
</feature>
<dbReference type="InterPro" id="IPR005479">
    <property type="entry name" value="CPAse_ATP-bd"/>
</dbReference>
<dbReference type="NCBIfam" id="TIGR01369">
    <property type="entry name" value="CPSaseII_lrg"/>
    <property type="match status" value="1"/>
</dbReference>
<evidence type="ECO:0000256" key="12">
    <source>
        <dbReference type="ARBA" id="ARBA00022842"/>
    </source>
</evidence>
<feature type="binding site" evidence="19">
    <location>
        <position position="176"/>
    </location>
    <ligand>
        <name>ATP</name>
        <dbReference type="ChEBI" id="CHEBI:30616"/>
        <label>1</label>
    </ligand>
</feature>
<dbReference type="PROSITE" id="PS00867">
    <property type="entry name" value="CPSASE_2"/>
    <property type="match status" value="2"/>
</dbReference>
<reference evidence="22" key="1">
    <citation type="submission" date="2017-07" db="EMBL/GenBank/DDBJ databases">
        <title>The cable genome - Insights into the physiology and evolution of filamentous bacteria capable of sulfide oxidation via long distance electron transfer.</title>
        <authorList>
            <person name="Thorup C."/>
            <person name="Bjerg J.T."/>
            <person name="Schreiber L."/>
            <person name="Nielsen L.P."/>
            <person name="Kjeldsen K.U."/>
            <person name="Boesen T."/>
            <person name="Boggild A."/>
            <person name="Meysman F."/>
            <person name="Geelhoed J."/>
            <person name="Schramm A."/>
        </authorList>
    </citation>
    <scope>NUCLEOTIDE SEQUENCE [LARGE SCALE GENOMIC DNA]</scope>
    <source>
        <strain evidence="22">GS</strain>
    </source>
</reference>
<dbReference type="UniPathway" id="UPA00070">
    <property type="reaction ID" value="UER00115"/>
</dbReference>
<feature type="binding site" evidence="19">
    <location>
        <position position="175"/>
    </location>
    <ligand>
        <name>ATP</name>
        <dbReference type="ChEBI" id="CHEBI:30616"/>
        <label>1</label>
    </ligand>
</feature>
<comment type="pathway">
    <text evidence="3 19">Amino-acid biosynthesis; L-arginine biosynthesis; carbamoyl phosphate from bicarbonate: step 1/1.</text>
</comment>
<dbReference type="GO" id="GO:0005737">
    <property type="term" value="C:cytoplasm"/>
    <property type="evidence" value="ECO:0007669"/>
    <property type="project" value="TreeGrafter"/>
</dbReference>
<evidence type="ECO:0000256" key="11">
    <source>
        <dbReference type="ARBA" id="ARBA00022840"/>
    </source>
</evidence>
<gene>
    <name evidence="19" type="primary">carB</name>
    <name evidence="22" type="ORF">CDV28_13024</name>
</gene>
<dbReference type="FunFam" id="3.30.470.20:FF:000007">
    <property type="entry name" value="Carbamoyl-phosphate synthase large chain"/>
    <property type="match status" value="1"/>
</dbReference>
<feature type="domain" description="ATP-grasp" evidence="20">
    <location>
        <begin position="133"/>
        <end position="328"/>
    </location>
</feature>
<dbReference type="EC" id="6.3.4.16" evidence="19"/>
<feature type="binding site" evidence="19">
    <location>
        <position position="841"/>
    </location>
    <ligand>
        <name>Mn(2+)</name>
        <dbReference type="ChEBI" id="CHEBI:29035"/>
        <label>4</label>
    </ligand>
</feature>
<dbReference type="AlphaFoldDB" id="A0A521FZX7"/>
<feature type="binding site" evidence="19">
    <location>
        <position position="299"/>
    </location>
    <ligand>
        <name>Mg(2+)</name>
        <dbReference type="ChEBI" id="CHEBI:18420"/>
        <label>2</label>
    </ligand>
</feature>
<feature type="binding site" evidence="19">
    <location>
        <position position="843"/>
    </location>
    <ligand>
        <name>Mn(2+)</name>
        <dbReference type="ChEBI" id="CHEBI:29035"/>
        <label>4</label>
    </ligand>
</feature>
<dbReference type="PROSITE" id="PS51855">
    <property type="entry name" value="MGS"/>
    <property type="match status" value="1"/>
</dbReference>
<accession>A0A521FZX7</accession>
<dbReference type="Gene3D" id="1.10.1030.10">
    <property type="entry name" value="Carbamoyl-phosphate synthetase, large subunit oligomerisation domain"/>
    <property type="match status" value="1"/>
</dbReference>
<dbReference type="GO" id="GO:0006541">
    <property type="term" value="P:glutamine metabolic process"/>
    <property type="evidence" value="ECO:0007669"/>
    <property type="project" value="TreeGrafter"/>
</dbReference>
<evidence type="ECO:0000256" key="19">
    <source>
        <dbReference type="HAMAP-Rule" id="MF_01210"/>
    </source>
</evidence>
<dbReference type="FunFam" id="3.40.50.20:FF:000001">
    <property type="entry name" value="Carbamoyl-phosphate synthase large chain"/>
    <property type="match status" value="1"/>
</dbReference>
<dbReference type="PROSITE" id="PS51257">
    <property type="entry name" value="PROKAR_LIPOPROTEIN"/>
    <property type="match status" value="1"/>
</dbReference>
<dbReference type="Pfam" id="PF25596">
    <property type="entry name" value="CPSase_L_D1"/>
    <property type="match status" value="2"/>
</dbReference>
<feature type="binding site" evidence="19">
    <location>
        <position position="210"/>
    </location>
    <ligand>
        <name>ATP</name>
        <dbReference type="ChEBI" id="CHEBI:30616"/>
        <label>1</label>
    </ligand>
</feature>
<dbReference type="FunFam" id="1.10.1030.10:FF:000002">
    <property type="entry name" value="Carbamoyl-phosphate synthase large chain"/>
    <property type="match status" value="1"/>
</dbReference>
<dbReference type="PROSITE" id="PS00866">
    <property type="entry name" value="CPSASE_1"/>
    <property type="match status" value="1"/>
</dbReference>
<name>A0A521FZX7_9BACT</name>
<evidence type="ECO:0000256" key="6">
    <source>
        <dbReference type="ARBA" id="ARBA00022598"/>
    </source>
</evidence>
<feature type="binding site" evidence="19">
    <location>
        <position position="208"/>
    </location>
    <ligand>
        <name>ATP</name>
        <dbReference type="ChEBI" id="CHEBI:30616"/>
        <label>1</label>
    </ligand>
</feature>
<feature type="region of interest" description="Allosteric domain" evidence="19">
    <location>
        <begin position="937"/>
        <end position="1075"/>
    </location>
</feature>
<feature type="binding site" evidence="19">
    <location>
        <position position="788"/>
    </location>
    <ligand>
        <name>ATP</name>
        <dbReference type="ChEBI" id="CHEBI:30616"/>
        <label>2</label>
    </ligand>
</feature>
<comment type="cofactor">
    <cofactor evidence="1">
        <name>Mn(2+)</name>
        <dbReference type="ChEBI" id="CHEBI:29035"/>
    </cofactor>
</comment>
<evidence type="ECO:0000256" key="7">
    <source>
        <dbReference type="ARBA" id="ARBA00022605"/>
    </source>
</evidence>
<dbReference type="GO" id="GO:0006526">
    <property type="term" value="P:L-arginine biosynthetic process"/>
    <property type="evidence" value="ECO:0007669"/>
    <property type="project" value="UniProtKB-UniRule"/>
</dbReference>
<evidence type="ECO:0000256" key="14">
    <source>
        <dbReference type="ARBA" id="ARBA00023211"/>
    </source>
</evidence>
<feature type="binding site" evidence="19">
    <location>
        <position position="756"/>
    </location>
    <ligand>
        <name>ATP</name>
        <dbReference type="ChEBI" id="CHEBI:30616"/>
        <label>2</label>
    </ligand>
</feature>
<feature type="binding site" evidence="19">
    <location>
        <position position="215"/>
    </location>
    <ligand>
        <name>ATP</name>
        <dbReference type="ChEBI" id="CHEBI:30616"/>
        <label>1</label>
    </ligand>
</feature>
<dbReference type="PRINTS" id="PR00098">
    <property type="entry name" value="CPSASE"/>
</dbReference>
<dbReference type="GO" id="GO:0004088">
    <property type="term" value="F:carbamoyl-phosphate synthase (glutamine-hydrolyzing) activity"/>
    <property type="evidence" value="ECO:0007669"/>
    <property type="project" value="UniProtKB-UniRule"/>
</dbReference>
<dbReference type="SMART" id="SM00851">
    <property type="entry name" value="MGS"/>
    <property type="match status" value="1"/>
</dbReference>
<dbReference type="FunFam" id="3.30.470.20:FF:000013">
    <property type="entry name" value="Carbamoyl-phosphate synthase large chain"/>
    <property type="match status" value="1"/>
</dbReference>
<evidence type="ECO:0000256" key="1">
    <source>
        <dbReference type="ARBA" id="ARBA00001936"/>
    </source>
</evidence>
<evidence type="ECO:0000313" key="22">
    <source>
        <dbReference type="EMBL" id="TAA74328.1"/>
    </source>
</evidence>
<feature type="binding site" evidence="19">
    <location>
        <position position="787"/>
    </location>
    <ligand>
        <name>ATP</name>
        <dbReference type="ChEBI" id="CHEBI:30616"/>
        <label>2</label>
    </ligand>
</feature>
<comment type="catalytic activity">
    <reaction evidence="15 19">
        <text>hydrogencarbonate + NH4(+) + 2 ATP = carbamoyl phosphate + 2 ADP + phosphate + 2 H(+)</text>
        <dbReference type="Rhea" id="RHEA:18029"/>
        <dbReference type="ChEBI" id="CHEBI:15378"/>
        <dbReference type="ChEBI" id="CHEBI:17544"/>
        <dbReference type="ChEBI" id="CHEBI:28938"/>
        <dbReference type="ChEBI" id="CHEBI:30616"/>
        <dbReference type="ChEBI" id="CHEBI:43474"/>
        <dbReference type="ChEBI" id="CHEBI:58228"/>
        <dbReference type="ChEBI" id="CHEBI:456216"/>
        <dbReference type="EC" id="6.3.4.16"/>
    </reaction>
</comment>
<evidence type="ECO:0000256" key="2">
    <source>
        <dbReference type="ARBA" id="ARBA00004812"/>
    </source>
</evidence>
<feature type="binding site" evidence="19">
    <location>
        <position position="789"/>
    </location>
    <ligand>
        <name>ATP</name>
        <dbReference type="ChEBI" id="CHEBI:30616"/>
        <label>2</label>
    </ligand>
</feature>
<comment type="similarity">
    <text evidence="4 19">Belongs to the CarB family.</text>
</comment>
<dbReference type="Gene3D" id="3.40.50.20">
    <property type="match status" value="2"/>
</dbReference>
<keyword evidence="12" id="KW-0460">Magnesium</keyword>
<evidence type="ECO:0000259" key="20">
    <source>
        <dbReference type="PROSITE" id="PS50975"/>
    </source>
</evidence>
<dbReference type="PROSITE" id="PS50975">
    <property type="entry name" value="ATP_GRASP"/>
    <property type="match status" value="2"/>
</dbReference>
<dbReference type="GO" id="GO:0046872">
    <property type="term" value="F:metal ion binding"/>
    <property type="evidence" value="ECO:0007669"/>
    <property type="project" value="UniProtKB-KW"/>
</dbReference>
<protein>
    <recommendedName>
        <fullName evidence="19">Carbamoyl phosphate synthase large chain</fullName>
        <ecNumber evidence="19">6.3.4.16</ecNumber>
        <ecNumber evidence="19">6.3.5.5</ecNumber>
    </recommendedName>
    <alternativeName>
        <fullName evidence="19">Carbamoyl phosphate synthetase ammonia chain</fullName>
    </alternativeName>
</protein>
<keyword evidence="8" id="KW-0479">Metal-binding</keyword>
<comment type="function">
    <text evidence="17 19">Large subunit of the glutamine-dependent carbamoyl phosphate synthetase (CPSase). CPSase catalyzes the formation of carbamoyl phosphate from the ammonia moiety of glutamine, carbonate, and phosphate donated by ATP, constituting the first step of 2 biosynthetic pathways, one leading to arginine and/or urea and the other to pyrimidine nucleotides. The large subunit (synthetase) binds the substrates ammonia (free or transferred from glutamine from the small subunit), hydrogencarbonate and ATP and carries out an ATP-coupled ligase reaction, activating hydrogencarbonate by forming carboxy phosphate which reacts with ammonia to form carbamoyl phosphate.</text>
</comment>
<dbReference type="SUPFAM" id="SSF56059">
    <property type="entry name" value="Glutathione synthetase ATP-binding domain-like"/>
    <property type="match status" value="2"/>
</dbReference>
<dbReference type="NCBIfam" id="NF009455">
    <property type="entry name" value="PRK12815.1"/>
    <property type="match status" value="1"/>
</dbReference>
<dbReference type="InterPro" id="IPR058047">
    <property type="entry name" value="CPSase_preATP-grasp"/>
</dbReference>
<feature type="binding site" evidence="19">
    <location>
        <position position="829"/>
    </location>
    <ligand>
        <name>Mn(2+)</name>
        <dbReference type="ChEBI" id="CHEBI:29035"/>
        <label>3</label>
    </ligand>
</feature>
<dbReference type="InterPro" id="IPR011761">
    <property type="entry name" value="ATP-grasp"/>
</dbReference>
<organism evidence="22 23">
    <name type="scientific">Candidatus Electronema aureum</name>
    <dbReference type="NCBI Taxonomy" id="2005002"/>
    <lineage>
        <taxon>Bacteria</taxon>
        <taxon>Pseudomonadati</taxon>
        <taxon>Thermodesulfobacteriota</taxon>
        <taxon>Desulfobulbia</taxon>
        <taxon>Desulfobulbales</taxon>
        <taxon>Desulfobulbaceae</taxon>
        <taxon>Candidatus Electronema</taxon>
    </lineage>
</organism>
<feature type="binding site" evidence="19">
    <location>
        <position position="841"/>
    </location>
    <ligand>
        <name>Mn(2+)</name>
        <dbReference type="ChEBI" id="CHEBI:29035"/>
        <label>3</label>
    </ligand>
</feature>
<keyword evidence="11 19" id="KW-0067">ATP-binding</keyword>
<comment type="pathway">
    <text evidence="2 19">Pyrimidine metabolism; UMP biosynthesis via de novo pathway; (S)-dihydroorotate from bicarbonate: step 1/3.</text>
</comment>
<dbReference type="InterPro" id="IPR011607">
    <property type="entry name" value="MGS-like_dom"/>
</dbReference>
<feature type="binding site" evidence="19">
    <location>
        <position position="786"/>
    </location>
    <ligand>
        <name>ATP</name>
        <dbReference type="ChEBI" id="CHEBI:30616"/>
        <label>2</label>
    </ligand>
</feature>
<evidence type="ECO:0000256" key="17">
    <source>
        <dbReference type="ARBA" id="ARBA00057223"/>
    </source>
</evidence>
<sequence length="1075" mass="117999">MPKRTDIHKILIIGSGPIIISQACEFDYSGAQAVKALKEEGYEVVLINSNPATIMTDPGLADRTYIEPITPEYLTKVIERERPDALLPTLGGQTALNTAIKVAESGVLAKYGVEMLAADAKVIRKAEGREEFRDAMRKIGLNVPKSFIVHTIEEAMAAGEEIGFPVIVRPSFTLGGTGGGVAYNRQELQQMCTAGLDLSMTTEIMLERSLLGWKEYELEVMRDRKDNVVIICSIENIDAMGVHTGDSITVAPQQTLTDVEYQNMRDAAIAIIREIGVETGGSNVQFAVNPKDGELMVIEMNPRVSRSSALASKATGFPIARIAAKLAVGYTLDELQNDITKETCAAFEPTLDYCVVKIPRWTFEKFPEADDFLTTAMKSVGETMAMGRTFKEAFQKGLRSLEIGWTGFGFNAKTDLQQLCKDDLEQGLSKPNSKRILFLFEALRRNVSIERIHELSKIDPWFLVNMRQIVETGLDIKEKGLAGLLDADYLFAVKQQGFSDAQLAYLSGTAEEDIRQLRKKLGIQPVYKLVDTCAAEFESYTPYYYSCYDQENESEPSTRKKIMILGGGPNRIGQGIEFDYCCVHAAFALEEIGVESIMVNSNPETVSTDYDTSDRLYFEPLTKEDVLSIIEREKPDGVIVQFGGQTPLNLAVPLARAGVTIVGTSPDAIDRAEDRERFQQMLQKLDLKQPENATAHTVEQALKAVEKIGFPVVMRPSYVLGGRNMRIVYNEQGIREFMAMPAIAGSEHPVLLDRFLKDAIEVDVDAVSDGKMTVLGGIMEHIEEAGIHSGDSACVLPPHTLSPEMIAEISRATKAMAAELGVIGLMNVQYAIKGETLYVLEVNPRASRTVPFVSKATGVPLARIATKVMLGLSLEQLGFTQEVSIKHWAVKEAVFPFDRFENVDTLLGPEMKSTGEVMGIDDNLGLALAKSQQAAGQRVPKSGCVFISVRRSDKEAVIPVAAALLKQGFKLLATPGTADKLAEHGLHCERVNKISQGRPHILDKLKDGQVQWIVNTSSGSRTTEDSYFIRRAALNYHIPYTTTVSGAVSMAQAISALAEQEIGVKTVQEFSSALD</sequence>
<evidence type="ECO:0000256" key="5">
    <source>
        <dbReference type="ARBA" id="ARBA00022571"/>
    </source>
</evidence>